<proteinExistence type="predicted"/>
<dbReference type="Pfam" id="PF03544">
    <property type="entry name" value="TonB_C"/>
    <property type="match status" value="1"/>
</dbReference>
<keyword evidence="4" id="KW-1185">Reference proteome</keyword>
<protein>
    <submittedName>
        <fullName evidence="3">Energy transducer TonB</fullName>
    </submittedName>
</protein>
<gene>
    <name evidence="3" type="ORF">I5M27_11190</name>
</gene>
<evidence type="ECO:0000313" key="3">
    <source>
        <dbReference type="EMBL" id="MBK0403553.1"/>
    </source>
</evidence>
<name>A0ABS1C2K8_9BACT</name>
<dbReference type="SUPFAM" id="SSF74653">
    <property type="entry name" value="TolA/TonB C-terminal domain"/>
    <property type="match status" value="1"/>
</dbReference>
<reference evidence="3 4" key="1">
    <citation type="submission" date="2020-12" db="EMBL/GenBank/DDBJ databases">
        <title>Bacterial novel species Adhaeribacter sp. BT258 isolated from soil.</title>
        <authorList>
            <person name="Jung H.-Y."/>
        </authorList>
    </citation>
    <scope>NUCLEOTIDE SEQUENCE [LARGE SCALE GENOMIC DNA]</scope>
    <source>
        <strain evidence="3 4">BT258</strain>
    </source>
</reference>
<dbReference type="Proteomes" id="UP000644147">
    <property type="component" value="Unassembled WGS sequence"/>
</dbReference>
<keyword evidence="1" id="KW-0732">Signal</keyword>
<feature type="domain" description="TonB C-terminal" evidence="2">
    <location>
        <begin position="182"/>
        <end position="242"/>
    </location>
</feature>
<evidence type="ECO:0000256" key="1">
    <source>
        <dbReference type="SAM" id="SignalP"/>
    </source>
</evidence>
<dbReference type="Gene3D" id="3.30.1150.10">
    <property type="match status" value="1"/>
</dbReference>
<feature type="chain" id="PRO_5046267328" evidence="1">
    <location>
        <begin position="19"/>
        <end position="244"/>
    </location>
</feature>
<organism evidence="3 4">
    <name type="scientific">Adhaeribacter terrigena</name>
    <dbReference type="NCBI Taxonomy" id="2793070"/>
    <lineage>
        <taxon>Bacteria</taxon>
        <taxon>Pseudomonadati</taxon>
        <taxon>Bacteroidota</taxon>
        <taxon>Cytophagia</taxon>
        <taxon>Cytophagales</taxon>
        <taxon>Hymenobacteraceae</taxon>
        <taxon>Adhaeribacter</taxon>
    </lineage>
</organism>
<dbReference type="InterPro" id="IPR011652">
    <property type="entry name" value="MORN_2"/>
</dbReference>
<accession>A0ABS1C2K8</accession>
<dbReference type="EMBL" id="JAEHFX010000005">
    <property type="protein sequence ID" value="MBK0403553.1"/>
    <property type="molecule type" value="Genomic_DNA"/>
</dbReference>
<dbReference type="RefSeq" id="WP_200506301.1">
    <property type="nucleotide sequence ID" value="NZ_JAEHFX010000005.1"/>
</dbReference>
<dbReference type="SUPFAM" id="SSF82185">
    <property type="entry name" value="Histone H3 K4-specific methyltransferase SET7/9 N-terminal domain"/>
    <property type="match status" value="1"/>
</dbReference>
<dbReference type="PANTHER" id="PTHR33446:SF2">
    <property type="entry name" value="PROTEIN TONB"/>
    <property type="match status" value="1"/>
</dbReference>
<dbReference type="InterPro" id="IPR051045">
    <property type="entry name" value="TonB-dependent_transducer"/>
</dbReference>
<dbReference type="PANTHER" id="PTHR33446">
    <property type="entry name" value="PROTEIN TONB-RELATED"/>
    <property type="match status" value="1"/>
</dbReference>
<evidence type="ECO:0000313" key="4">
    <source>
        <dbReference type="Proteomes" id="UP000644147"/>
    </source>
</evidence>
<dbReference type="Gene3D" id="2.20.110.10">
    <property type="entry name" value="Histone H3 K4-specific methyltransferase SET7/9 N-terminal domain"/>
    <property type="match status" value="1"/>
</dbReference>
<dbReference type="InterPro" id="IPR037682">
    <property type="entry name" value="TonB_C"/>
</dbReference>
<evidence type="ECO:0000259" key="2">
    <source>
        <dbReference type="Pfam" id="PF03544"/>
    </source>
</evidence>
<comment type="caution">
    <text evidence="3">The sequence shown here is derived from an EMBL/GenBank/DDBJ whole genome shotgun (WGS) entry which is preliminary data.</text>
</comment>
<feature type="signal peptide" evidence="1">
    <location>
        <begin position="1"/>
        <end position="18"/>
    </location>
</feature>
<dbReference type="Pfam" id="PF07661">
    <property type="entry name" value="MORN_2"/>
    <property type="match status" value="2"/>
</dbReference>
<sequence>MKFTLTVLFTILSFSAFSQKVNYLNEHFTKINFKEKATYYTETVKTGPSSGIVKTYFMNGQLFSEDSFSNLRYQRRDGLTRNYYGNGKLKSEIAFKDGVFHGPLKTYYPSQRMKRAELYENGTFVSGKCFTPAGYDTTYFAFQTEPQFPGGKEAVVQYLINNSRIPITPIDYMLIKRGFWRYVLVKFVVTAEGNITDIMISRSLSEKYDREAMRLVEHMPKWNPGLQDGEKATIEYTLPIGFMH</sequence>